<reference evidence="1 2" key="1">
    <citation type="submission" date="2016-03" db="EMBL/GenBank/DDBJ databases">
        <authorList>
            <person name="Ploux O."/>
        </authorList>
    </citation>
    <scope>NUCLEOTIDE SEQUENCE [LARGE SCALE GENOMIC DNA]</scope>
    <source>
        <strain evidence="1 2">UAMH 11012</strain>
    </source>
</reference>
<gene>
    <name evidence="1" type="ORF">PAC_19791</name>
</gene>
<evidence type="ECO:0000313" key="1">
    <source>
        <dbReference type="EMBL" id="CZR69891.1"/>
    </source>
</evidence>
<proteinExistence type="predicted"/>
<sequence>MATRSLCQDYSSAIFIPNVYIDPQQIPSQTIVASIAGSVSLSISDIISTLLTTEKVSGPHFMPFTVSLATIPASADFLGLLHSRKVLLELRMPSLLNTSSWNYTRAPASAVCAVSISVPSQSPIIIPSSTISGPSYSVIPVLITGDPTATSKTGATKAGAGVVGAGTAVRGCPTWVVGGAILAIAAIL</sequence>
<dbReference type="Proteomes" id="UP000184330">
    <property type="component" value="Unassembled WGS sequence"/>
</dbReference>
<evidence type="ECO:0000313" key="2">
    <source>
        <dbReference type="Proteomes" id="UP000184330"/>
    </source>
</evidence>
<name>A0A1L7XXU1_9HELO</name>
<dbReference type="EMBL" id="FJOG01000083">
    <property type="protein sequence ID" value="CZR69891.1"/>
    <property type="molecule type" value="Genomic_DNA"/>
</dbReference>
<dbReference type="AlphaFoldDB" id="A0A1L7XXU1"/>
<protein>
    <submittedName>
        <fullName evidence="1">Uncharacterized protein</fullName>
    </submittedName>
</protein>
<organism evidence="1 2">
    <name type="scientific">Phialocephala subalpina</name>
    <dbReference type="NCBI Taxonomy" id="576137"/>
    <lineage>
        <taxon>Eukaryota</taxon>
        <taxon>Fungi</taxon>
        <taxon>Dikarya</taxon>
        <taxon>Ascomycota</taxon>
        <taxon>Pezizomycotina</taxon>
        <taxon>Leotiomycetes</taxon>
        <taxon>Helotiales</taxon>
        <taxon>Mollisiaceae</taxon>
        <taxon>Phialocephala</taxon>
        <taxon>Phialocephala fortinii species complex</taxon>
    </lineage>
</organism>
<accession>A0A1L7XXU1</accession>
<keyword evidence="2" id="KW-1185">Reference proteome</keyword>